<dbReference type="Proteomes" id="UP000276133">
    <property type="component" value="Unassembled WGS sequence"/>
</dbReference>
<keyword evidence="6" id="KW-0732">Signal</keyword>
<name>A0A3M7QKA6_BRAPC</name>
<dbReference type="PROSITE" id="PS50240">
    <property type="entry name" value="TRYPSIN_DOM"/>
    <property type="match status" value="1"/>
</dbReference>
<dbReference type="GO" id="GO:0006508">
    <property type="term" value="P:proteolysis"/>
    <property type="evidence" value="ECO:0007669"/>
    <property type="project" value="UniProtKB-KW"/>
</dbReference>
<evidence type="ECO:0000256" key="5">
    <source>
        <dbReference type="RuleBase" id="RU363034"/>
    </source>
</evidence>
<dbReference type="InterPro" id="IPR033116">
    <property type="entry name" value="TRYPSIN_SER"/>
</dbReference>
<keyword evidence="9" id="KW-1185">Reference proteome</keyword>
<keyword evidence="4" id="KW-1015">Disulfide bond</keyword>
<keyword evidence="1 5" id="KW-0645">Protease</keyword>
<keyword evidence="3 5" id="KW-0720">Serine protease</keyword>
<gene>
    <name evidence="8" type="ORF">BpHYR1_029399</name>
</gene>
<evidence type="ECO:0000256" key="3">
    <source>
        <dbReference type="ARBA" id="ARBA00022825"/>
    </source>
</evidence>
<dbReference type="FunFam" id="2.40.10.10:FF:000003">
    <property type="entry name" value="Transmembrane serine protease 3"/>
    <property type="match status" value="1"/>
</dbReference>
<evidence type="ECO:0000256" key="4">
    <source>
        <dbReference type="ARBA" id="ARBA00023157"/>
    </source>
</evidence>
<dbReference type="InterPro" id="IPR018114">
    <property type="entry name" value="TRYPSIN_HIS"/>
</dbReference>
<evidence type="ECO:0000313" key="9">
    <source>
        <dbReference type="Proteomes" id="UP000276133"/>
    </source>
</evidence>
<dbReference type="AlphaFoldDB" id="A0A3M7QKA6"/>
<dbReference type="PANTHER" id="PTHR24252:SF7">
    <property type="entry name" value="HYALIN"/>
    <property type="match status" value="1"/>
</dbReference>
<dbReference type="PROSITE" id="PS00134">
    <property type="entry name" value="TRYPSIN_HIS"/>
    <property type="match status" value="1"/>
</dbReference>
<dbReference type="EMBL" id="REGN01005930">
    <property type="protein sequence ID" value="RNA11554.1"/>
    <property type="molecule type" value="Genomic_DNA"/>
</dbReference>
<evidence type="ECO:0000313" key="8">
    <source>
        <dbReference type="EMBL" id="RNA11554.1"/>
    </source>
</evidence>
<organism evidence="8 9">
    <name type="scientific">Brachionus plicatilis</name>
    <name type="common">Marine rotifer</name>
    <name type="synonym">Brachionus muelleri</name>
    <dbReference type="NCBI Taxonomy" id="10195"/>
    <lineage>
        <taxon>Eukaryota</taxon>
        <taxon>Metazoa</taxon>
        <taxon>Spiralia</taxon>
        <taxon>Gnathifera</taxon>
        <taxon>Rotifera</taxon>
        <taxon>Eurotatoria</taxon>
        <taxon>Monogononta</taxon>
        <taxon>Pseudotrocha</taxon>
        <taxon>Ploima</taxon>
        <taxon>Brachionidae</taxon>
        <taxon>Brachionus</taxon>
    </lineage>
</organism>
<evidence type="ECO:0000259" key="7">
    <source>
        <dbReference type="PROSITE" id="PS50240"/>
    </source>
</evidence>
<dbReference type="InterPro" id="IPR009003">
    <property type="entry name" value="Peptidase_S1_PA"/>
</dbReference>
<dbReference type="SMART" id="SM00020">
    <property type="entry name" value="Tryp_SPc"/>
    <property type="match status" value="1"/>
</dbReference>
<evidence type="ECO:0000256" key="2">
    <source>
        <dbReference type="ARBA" id="ARBA00022801"/>
    </source>
</evidence>
<dbReference type="PROSITE" id="PS00135">
    <property type="entry name" value="TRYPSIN_SER"/>
    <property type="match status" value="1"/>
</dbReference>
<dbReference type="PRINTS" id="PR00722">
    <property type="entry name" value="CHYMOTRYPSIN"/>
</dbReference>
<dbReference type="Pfam" id="PF00089">
    <property type="entry name" value="Trypsin"/>
    <property type="match status" value="1"/>
</dbReference>
<protein>
    <submittedName>
        <fullName evidence="8">Serine protease 27-like</fullName>
    </submittedName>
</protein>
<proteinExistence type="predicted"/>
<sequence length="264" mass="28915">MRPLIILAALVATILADSTINPPECGRRPYGNKVVGGSQANQRDWGWQVGMNFNFYGFICGGSVLNSEWIVTAAHCVDGYLNPSYYTFDIGHHDRNNIESWAVSRKVTKVIAHPSYSDRTLQNDIALMKLDKPLTFTDEIVPVCIPDGSADFSGKSSWATGWGTLSSGGSVSRYLMQVEMPFLTDSRCKQKYSSVNTKVAVCAGETGEGKDTCQGDSGGPLVVENNGKWELAGITSWGYGCGDGGVYTRTSYYYNWIQQQIQNN</sequence>
<dbReference type="CDD" id="cd00190">
    <property type="entry name" value="Tryp_SPc"/>
    <property type="match status" value="1"/>
</dbReference>
<dbReference type="OrthoDB" id="10051896at2759"/>
<dbReference type="PANTHER" id="PTHR24252">
    <property type="entry name" value="ACROSIN-RELATED"/>
    <property type="match status" value="1"/>
</dbReference>
<feature type="signal peptide" evidence="6">
    <location>
        <begin position="1"/>
        <end position="16"/>
    </location>
</feature>
<accession>A0A3M7QKA6</accession>
<reference evidence="8 9" key="1">
    <citation type="journal article" date="2018" name="Sci. Rep.">
        <title>Genomic signatures of local adaptation to the degree of environmental predictability in rotifers.</title>
        <authorList>
            <person name="Franch-Gras L."/>
            <person name="Hahn C."/>
            <person name="Garcia-Roger E.M."/>
            <person name="Carmona M.J."/>
            <person name="Serra M."/>
            <person name="Gomez A."/>
        </authorList>
    </citation>
    <scope>NUCLEOTIDE SEQUENCE [LARGE SCALE GENOMIC DNA]</scope>
    <source>
        <strain evidence="8">HYR1</strain>
    </source>
</reference>
<evidence type="ECO:0000256" key="6">
    <source>
        <dbReference type="SAM" id="SignalP"/>
    </source>
</evidence>
<comment type="caution">
    <text evidence="8">The sequence shown here is derived from an EMBL/GenBank/DDBJ whole genome shotgun (WGS) entry which is preliminary data.</text>
</comment>
<dbReference type="Gene3D" id="2.40.10.10">
    <property type="entry name" value="Trypsin-like serine proteases"/>
    <property type="match status" value="1"/>
</dbReference>
<feature type="domain" description="Peptidase S1" evidence="7">
    <location>
        <begin position="34"/>
        <end position="262"/>
    </location>
</feature>
<evidence type="ECO:0000256" key="1">
    <source>
        <dbReference type="ARBA" id="ARBA00022670"/>
    </source>
</evidence>
<dbReference type="InterPro" id="IPR043504">
    <property type="entry name" value="Peptidase_S1_PA_chymotrypsin"/>
</dbReference>
<dbReference type="GO" id="GO:0004252">
    <property type="term" value="F:serine-type endopeptidase activity"/>
    <property type="evidence" value="ECO:0007669"/>
    <property type="project" value="InterPro"/>
</dbReference>
<dbReference type="InterPro" id="IPR001314">
    <property type="entry name" value="Peptidase_S1A"/>
</dbReference>
<dbReference type="InterPro" id="IPR001254">
    <property type="entry name" value="Trypsin_dom"/>
</dbReference>
<feature type="chain" id="PRO_5018018985" evidence="6">
    <location>
        <begin position="17"/>
        <end position="264"/>
    </location>
</feature>
<keyword evidence="2 5" id="KW-0378">Hydrolase</keyword>
<dbReference type="SUPFAM" id="SSF50494">
    <property type="entry name" value="Trypsin-like serine proteases"/>
    <property type="match status" value="1"/>
</dbReference>
<dbReference type="STRING" id="10195.A0A3M7QKA6"/>